<reference evidence="2" key="1">
    <citation type="submission" date="2016-04" db="EMBL/GenBank/DDBJ databases">
        <title>Cephalotus genome sequencing.</title>
        <authorList>
            <person name="Fukushima K."/>
            <person name="Hasebe M."/>
            <person name="Fang X."/>
        </authorList>
    </citation>
    <scope>NUCLEOTIDE SEQUENCE [LARGE SCALE GENOMIC DNA]</scope>
    <source>
        <strain evidence="2">cv. St1</strain>
    </source>
</reference>
<gene>
    <name evidence="1" type="ORF">CFOL_v3_11633</name>
</gene>
<dbReference type="InterPro" id="IPR036691">
    <property type="entry name" value="Endo/exonu/phosph_ase_sf"/>
</dbReference>
<keyword evidence="2" id="KW-1185">Reference proteome</keyword>
<proteinExistence type="predicted"/>
<protein>
    <recommendedName>
        <fullName evidence="3">Exo_endo_phos domain-containing protein</fullName>
    </recommendedName>
</protein>
<evidence type="ECO:0000313" key="2">
    <source>
        <dbReference type="Proteomes" id="UP000187406"/>
    </source>
</evidence>
<organism evidence="1 2">
    <name type="scientific">Cephalotus follicularis</name>
    <name type="common">Albany pitcher plant</name>
    <dbReference type="NCBI Taxonomy" id="3775"/>
    <lineage>
        <taxon>Eukaryota</taxon>
        <taxon>Viridiplantae</taxon>
        <taxon>Streptophyta</taxon>
        <taxon>Embryophyta</taxon>
        <taxon>Tracheophyta</taxon>
        <taxon>Spermatophyta</taxon>
        <taxon>Magnoliopsida</taxon>
        <taxon>eudicotyledons</taxon>
        <taxon>Gunneridae</taxon>
        <taxon>Pentapetalae</taxon>
        <taxon>rosids</taxon>
        <taxon>fabids</taxon>
        <taxon>Oxalidales</taxon>
        <taxon>Cephalotaceae</taxon>
        <taxon>Cephalotus</taxon>
    </lineage>
</organism>
<feature type="non-terminal residue" evidence="1">
    <location>
        <position position="108"/>
    </location>
</feature>
<sequence length="108" mass="12616">NTDGRRGGLALLWDEDVDLNIKFFSQSHIDAEIHIIGREVKWRLTGIYENSEAHHCHETWSLLGTLALQSDVSWLYMGDFNEILNIYEEEGGNERNIRQMELFHDILD</sequence>
<dbReference type="Gene3D" id="3.60.10.10">
    <property type="entry name" value="Endonuclease/exonuclease/phosphatase"/>
    <property type="match status" value="1"/>
</dbReference>
<dbReference type="SUPFAM" id="SSF56219">
    <property type="entry name" value="DNase I-like"/>
    <property type="match status" value="1"/>
</dbReference>
<feature type="non-terminal residue" evidence="1">
    <location>
        <position position="1"/>
    </location>
</feature>
<name>A0A1Q3BJD3_CEPFO</name>
<dbReference type="AlphaFoldDB" id="A0A1Q3BJD3"/>
<dbReference type="STRING" id="3775.A0A1Q3BJD3"/>
<evidence type="ECO:0000313" key="1">
    <source>
        <dbReference type="EMBL" id="GAV68130.1"/>
    </source>
</evidence>
<dbReference type="InParanoid" id="A0A1Q3BJD3"/>
<dbReference type="Proteomes" id="UP000187406">
    <property type="component" value="Unassembled WGS sequence"/>
</dbReference>
<dbReference type="EMBL" id="BDDD01000610">
    <property type="protein sequence ID" value="GAV68130.1"/>
    <property type="molecule type" value="Genomic_DNA"/>
</dbReference>
<dbReference type="OrthoDB" id="1001388at2759"/>
<accession>A0A1Q3BJD3</accession>
<evidence type="ECO:0008006" key="3">
    <source>
        <dbReference type="Google" id="ProtNLM"/>
    </source>
</evidence>
<comment type="caution">
    <text evidence="1">The sequence shown here is derived from an EMBL/GenBank/DDBJ whole genome shotgun (WGS) entry which is preliminary data.</text>
</comment>